<name>A0A371NUW3_9MICO</name>
<keyword evidence="2" id="KW-1185">Reference proteome</keyword>
<evidence type="ECO:0000313" key="1">
    <source>
        <dbReference type="EMBL" id="REJ06292.1"/>
    </source>
</evidence>
<dbReference type="AlphaFoldDB" id="A0A371NUW3"/>
<dbReference type="Proteomes" id="UP000262172">
    <property type="component" value="Unassembled WGS sequence"/>
</dbReference>
<evidence type="ECO:0000313" key="2">
    <source>
        <dbReference type="Proteomes" id="UP000262172"/>
    </source>
</evidence>
<reference evidence="1 2" key="1">
    <citation type="submission" date="2018-08" db="EMBL/GenBank/DDBJ databases">
        <title>Isolation, diversity and antifungal activity of Actinobacteria from cow dung.</title>
        <authorList>
            <person name="Ling L."/>
        </authorList>
    </citation>
    <scope>NUCLEOTIDE SEQUENCE [LARGE SCALE GENOMIC DNA]</scope>
    <source>
        <strain evidence="1 2">NEAU-LLE</strain>
    </source>
</reference>
<organism evidence="1 2">
    <name type="scientific">Microbacterium bovistercoris</name>
    <dbReference type="NCBI Taxonomy" id="2293570"/>
    <lineage>
        <taxon>Bacteria</taxon>
        <taxon>Bacillati</taxon>
        <taxon>Actinomycetota</taxon>
        <taxon>Actinomycetes</taxon>
        <taxon>Micrococcales</taxon>
        <taxon>Microbacteriaceae</taxon>
        <taxon>Microbacterium</taxon>
    </lineage>
</organism>
<sequence>MERDRYWLRSFPDAERQEYLLSRLDQAAALANRPDVDDVLDEAWRLYCAGLNNIREPIRLTVTQDCREVA</sequence>
<dbReference type="EMBL" id="QUAB01000036">
    <property type="protein sequence ID" value="REJ06292.1"/>
    <property type="molecule type" value="Genomic_DNA"/>
</dbReference>
<gene>
    <name evidence="1" type="ORF">DY023_06585</name>
</gene>
<comment type="caution">
    <text evidence="1">The sequence shown here is derived from an EMBL/GenBank/DDBJ whole genome shotgun (WGS) entry which is preliminary data.</text>
</comment>
<proteinExistence type="predicted"/>
<accession>A0A371NUW3</accession>
<protein>
    <submittedName>
        <fullName evidence="1">Uncharacterized protein</fullName>
    </submittedName>
</protein>